<sequence length="90" mass="9330">MSIDVLTMIVLGAVVACILQALQKYGGIPAYFNVKFFFALAILSAACWIMSLAVGGWGGMGLTAIGLNGLVAAVSGLVCSFVLNMVWRSG</sequence>
<name>A0A0P6W5R2_9BACI</name>
<dbReference type="EMBL" id="LIXZ01000004">
    <property type="protein sequence ID" value="KPL60259.1"/>
    <property type="molecule type" value="Genomic_DNA"/>
</dbReference>
<protein>
    <submittedName>
        <fullName evidence="2">Uncharacterized protein</fullName>
    </submittedName>
</protein>
<proteinExistence type="predicted"/>
<evidence type="ECO:0000313" key="2">
    <source>
        <dbReference type="EMBL" id="KPL60259.1"/>
    </source>
</evidence>
<evidence type="ECO:0000256" key="1">
    <source>
        <dbReference type="SAM" id="Phobius"/>
    </source>
</evidence>
<gene>
    <name evidence="2" type="ORF">AM506_06460</name>
</gene>
<keyword evidence="1" id="KW-0472">Membrane</keyword>
<feature type="transmembrane region" description="Helical" evidence="1">
    <location>
        <begin position="6"/>
        <end position="22"/>
    </location>
</feature>
<dbReference type="Proteomes" id="UP000050398">
    <property type="component" value="Unassembled WGS sequence"/>
</dbReference>
<dbReference type="Pfam" id="PF14150">
    <property type="entry name" value="YesK"/>
    <property type="match status" value="1"/>
</dbReference>
<keyword evidence="1" id="KW-0812">Transmembrane</keyword>
<keyword evidence="1" id="KW-1133">Transmembrane helix</keyword>
<evidence type="ECO:0000313" key="3">
    <source>
        <dbReference type="Proteomes" id="UP000050398"/>
    </source>
</evidence>
<dbReference type="PATRIC" id="fig|218284.4.peg.2785"/>
<dbReference type="OrthoDB" id="2884206at2"/>
<dbReference type="InterPro" id="IPR025434">
    <property type="entry name" value="YesK-like"/>
</dbReference>
<dbReference type="AlphaFoldDB" id="A0A0P6W5R2"/>
<reference evidence="2 3" key="1">
    <citation type="submission" date="2015-08" db="EMBL/GenBank/DDBJ databases">
        <title>Draft Genome Sequence of Bacillus vietnamensis UCD-SED5.</title>
        <authorList>
            <person name="Lee R.D."/>
            <person name="Jospin G."/>
            <person name="Lang J.M."/>
            <person name="Coil D.A."/>
            <person name="Eisen J.A."/>
        </authorList>
    </citation>
    <scope>NUCLEOTIDE SEQUENCE [LARGE SCALE GENOMIC DNA]</scope>
    <source>
        <strain evidence="2 3">UCD-SED5</strain>
    </source>
</reference>
<comment type="caution">
    <text evidence="2">The sequence shown here is derived from an EMBL/GenBank/DDBJ whole genome shotgun (WGS) entry which is preliminary data.</text>
</comment>
<dbReference type="RefSeq" id="WP_060671676.1">
    <property type="nucleotide sequence ID" value="NZ_LIXZ01000004.1"/>
</dbReference>
<feature type="transmembrane region" description="Helical" evidence="1">
    <location>
        <begin position="34"/>
        <end position="58"/>
    </location>
</feature>
<accession>A0A0P6W5R2</accession>
<feature type="transmembrane region" description="Helical" evidence="1">
    <location>
        <begin position="64"/>
        <end position="87"/>
    </location>
</feature>
<organism evidence="2 3">
    <name type="scientific">Rossellomorea vietnamensis</name>
    <dbReference type="NCBI Taxonomy" id="218284"/>
    <lineage>
        <taxon>Bacteria</taxon>
        <taxon>Bacillati</taxon>
        <taxon>Bacillota</taxon>
        <taxon>Bacilli</taxon>
        <taxon>Bacillales</taxon>
        <taxon>Bacillaceae</taxon>
        <taxon>Rossellomorea</taxon>
    </lineage>
</organism>